<sequence length="103" mass="11288">MLGLEQALLALITGVVCLYLPGCYLMLSEARHNAEIQRLGKNLNTDSAYVYSENKFAIKNMLKAQIAGAVYGRLISTSLGYVFQCLGGLISVWSIISLLINIF</sequence>
<evidence type="ECO:0000313" key="2">
    <source>
        <dbReference type="EMBL" id="NHQ74187.1"/>
    </source>
</evidence>
<keyword evidence="1" id="KW-1133">Transmembrane helix</keyword>
<evidence type="ECO:0000313" key="3">
    <source>
        <dbReference type="Proteomes" id="UP000639775"/>
    </source>
</evidence>
<organism evidence="2 3">
    <name type="scientific">Roseovarius gahaiensis</name>
    <dbReference type="NCBI Taxonomy" id="2716691"/>
    <lineage>
        <taxon>Bacteria</taxon>
        <taxon>Pseudomonadati</taxon>
        <taxon>Pseudomonadota</taxon>
        <taxon>Alphaproteobacteria</taxon>
        <taxon>Rhodobacterales</taxon>
        <taxon>Roseobacteraceae</taxon>
        <taxon>Roseovarius</taxon>
    </lineage>
</organism>
<feature type="transmembrane region" description="Helical" evidence="1">
    <location>
        <begin position="81"/>
        <end position="102"/>
    </location>
</feature>
<keyword evidence="3" id="KW-1185">Reference proteome</keyword>
<accession>A0A967BH56</accession>
<evidence type="ECO:0000256" key="1">
    <source>
        <dbReference type="SAM" id="Phobius"/>
    </source>
</evidence>
<dbReference type="RefSeq" id="WP_167194890.1">
    <property type="nucleotide sequence ID" value="NZ_JAAORB010000009.1"/>
</dbReference>
<keyword evidence="1" id="KW-0812">Transmembrane</keyword>
<comment type="caution">
    <text evidence="2">The sequence shown here is derived from an EMBL/GenBank/DDBJ whole genome shotgun (WGS) entry which is preliminary data.</text>
</comment>
<dbReference type="Proteomes" id="UP000639775">
    <property type="component" value="Unassembled WGS sequence"/>
</dbReference>
<keyword evidence="1" id="KW-0472">Membrane</keyword>
<dbReference type="AlphaFoldDB" id="A0A967BH56"/>
<feature type="transmembrane region" description="Helical" evidence="1">
    <location>
        <begin position="7"/>
        <end position="27"/>
    </location>
</feature>
<name>A0A967BH56_9RHOB</name>
<gene>
    <name evidence="2" type="ORF">HAT86_06875</name>
</gene>
<proteinExistence type="predicted"/>
<protein>
    <submittedName>
        <fullName evidence="2">Uncharacterized protein</fullName>
    </submittedName>
</protein>
<dbReference type="EMBL" id="JAAORB010000009">
    <property type="protein sequence ID" value="NHQ74187.1"/>
    <property type="molecule type" value="Genomic_DNA"/>
</dbReference>
<reference evidence="2" key="1">
    <citation type="submission" date="2020-03" db="EMBL/GenBank/DDBJ databases">
        <title>Roseovarius gahaiensis sp. nov., isolated from Gahai Saline Lake, China.</title>
        <authorList>
            <person name="Sun X."/>
        </authorList>
    </citation>
    <scope>NUCLEOTIDE SEQUENCE</scope>
    <source>
        <strain evidence="2">GH877</strain>
    </source>
</reference>